<evidence type="ECO:0000256" key="1">
    <source>
        <dbReference type="ARBA" id="ARBA00003293"/>
    </source>
</evidence>
<feature type="domain" description="Replication gene A protein-like" evidence="7">
    <location>
        <begin position="79"/>
        <end position="372"/>
    </location>
</feature>
<dbReference type="AlphaFoldDB" id="A0A1Q8YFY8"/>
<sequence length="638" mass="70203">MWLDANDDDIRDVAMNFSRLDLTGTPDLSRLSYAELLPDLPCQDQFPGLLKFLMQPGLPACPVHKKRLWAESVLGVKVPGDSLTKQMARLSDARFWRRALRVRLAREREHFHLRLRLVGRSAEPYVSDVQLAARKAQLKRQLQWMTDTVLVPRYLDPEQKNDTLLSLADVSSSASSRFAKTYAFLCAMDSIASDAGLAAGMLTLTLEPEWHANPSHGASSWNGASPRAAHESLAKRWQSVLRDLNNLGVGISGLRVVEPHKDACPHWHVWLLYRPESEQAILETVMKYFPHKLKVRNPSAKRSKSDAKSAATLSTPANACDVIFDTLAELKANAGRAPTLAKEGAQVELARIDRSISSGAGYAMKYLLKTVDGGDKLNQQTGLFPESPEGETLTQRQLEKQAQRRAAHQANARRVDAFRGVWGINSGQLFGVSKCLTAWDTLRRLGTAPSNPMLCKLWSLARGGLKKGRIQANSGIRGDAKGFLTALGGLAACGKPPKGAVTVSIGRLTKEAMNGYGEEIKRTVGVTLVQRTRVMKVTGARTSKVTGEVKCVKAWRSVKTVLAEINIRAKEWMLVPLKNAAQAMEQLKKRTEAEHAEFGSAHLSLLAVRTFWSGVWDGVAQHNAEPQPAPLPWLLSTA</sequence>
<evidence type="ECO:0000256" key="5">
    <source>
        <dbReference type="ARBA" id="ARBA00022759"/>
    </source>
</evidence>
<name>A0A1Q8YFY8_9BURK</name>
<dbReference type="Pfam" id="PF05840">
    <property type="entry name" value="Phage_GPA"/>
    <property type="match status" value="1"/>
</dbReference>
<keyword evidence="3" id="KW-0235">DNA replication</keyword>
<evidence type="ECO:0000256" key="4">
    <source>
        <dbReference type="ARBA" id="ARBA00022722"/>
    </source>
</evidence>
<evidence type="ECO:0000256" key="3">
    <source>
        <dbReference type="ARBA" id="ARBA00022705"/>
    </source>
</evidence>
<keyword evidence="9" id="KW-1185">Reference proteome</keyword>
<evidence type="ECO:0000313" key="9">
    <source>
        <dbReference type="Proteomes" id="UP000185911"/>
    </source>
</evidence>
<evidence type="ECO:0000256" key="6">
    <source>
        <dbReference type="ARBA" id="ARBA00022801"/>
    </source>
</evidence>
<dbReference type="EMBL" id="MSYM01000011">
    <property type="protein sequence ID" value="OLP06964.1"/>
    <property type="molecule type" value="Genomic_DNA"/>
</dbReference>
<dbReference type="Proteomes" id="UP000185911">
    <property type="component" value="Unassembled WGS sequence"/>
</dbReference>
<evidence type="ECO:0000313" key="8">
    <source>
        <dbReference type="EMBL" id="OLP06964.1"/>
    </source>
</evidence>
<comment type="caution">
    <text evidence="8">The sequence shown here is derived from an EMBL/GenBank/DDBJ whole genome shotgun (WGS) entry which is preliminary data.</text>
</comment>
<comment type="function">
    <text evidence="1">Possible endonuclease which induces a single-strand cut and initiates DNA replication.</text>
</comment>
<dbReference type="STRING" id="81479.RA876_02975"/>
<organism evidence="8 9">
    <name type="scientific">Rhodoferax antarcticus ANT.BR</name>
    <dbReference type="NCBI Taxonomy" id="1111071"/>
    <lineage>
        <taxon>Bacteria</taxon>
        <taxon>Pseudomonadati</taxon>
        <taxon>Pseudomonadota</taxon>
        <taxon>Betaproteobacteria</taxon>
        <taxon>Burkholderiales</taxon>
        <taxon>Comamonadaceae</taxon>
        <taxon>Rhodoferax</taxon>
    </lineage>
</organism>
<comment type="similarity">
    <text evidence="2">Belongs to the phage GPA family.</text>
</comment>
<proteinExistence type="inferred from homology"/>
<gene>
    <name evidence="8" type="ORF">BLL52_1710</name>
</gene>
<reference evidence="8 9" key="1">
    <citation type="submission" date="2017-01" db="EMBL/GenBank/DDBJ databases">
        <title>Genome sequence of Rhodoferax antarcticus ANT.BR, a psychrophilic purple nonsulfur bacterium from an Antarctic microbial mat.</title>
        <authorList>
            <person name="Baker J."/>
            <person name="Riester C."/>
            <person name="Skinner B."/>
            <person name="Newell A."/>
            <person name="Swingley W."/>
            <person name="Madigan M."/>
            <person name="Jung D."/>
            <person name="Asao M."/>
            <person name="Chen M."/>
            <person name="Loughlin P."/>
            <person name="Pan H."/>
            <person name="Lin S."/>
            <person name="Li N."/>
            <person name="Shaw J."/>
            <person name="Prado M."/>
            <person name="Sherman C."/>
            <person name="Li X."/>
            <person name="Tang J."/>
            <person name="Blankenship R."/>
            <person name="Zhao T."/>
            <person name="Touchman J."/>
            <person name="Sattley M."/>
        </authorList>
    </citation>
    <scope>NUCLEOTIDE SEQUENCE [LARGE SCALE GENOMIC DNA]</scope>
    <source>
        <strain evidence="8 9">ANT.BR</strain>
    </source>
</reference>
<dbReference type="GO" id="GO:0006260">
    <property type="term" value="P:DNA replication"/>
    <property type="evidence" value="ECO:0007669"/>
    <property type="project" value="UniProtKB-KW"/>
</dbReference>
<dbReference type="GO" id="GO:0016787">
    <property type="term" value="F:hydrolase activity"/>
    <property type="evidence" value="ECO:0007669"/>
    <property type="project" value="UniProtKB-KW"/>
</dbReference>
<evidence type="ECO:0000256" key="2">
    <source>
        <dbReference type="ARBA" id="ARBA00009260"/>
    </source>
</evidence>
<keyword evidence="6" id="KW-0378">Hydrolase</keyword>
<dbReference type="GO" id="GO:0004519">
    <property type="term" value="F:endonuclease activity"/>
    <property type="evidence" value="ECO:0007669"/>
    <property type="project" value="UniProtKB-KW"/>
</dbReference>
<evidence type="ECO:0000259" key="7">
    <source>
        <dbReference type="Pfam" id="PF05840"/>
    </source>
</evidence>
<protein>
    <submittedName>
        <fullName evidence="8">Putative bacteriophage replication protein A</fullName>
    </submittedName>
</protein>
<dbReference type="InterPro" id="IPR008766">
    <property type="entry name" value="Replication_gene_A-like"/>
</dbReference>
<keyword evidence="5" id="KW-0255">Endonuclease</keyword>
<accession>A0A1Q8YFY8</accession>
<keyword evidence="4" id="KW-0540">Nuclease</keyword>